<proteinExistence type="predicted"/>
<dbReference type="AlphaFoldDB" id="A0A378JW22"/>
<dbReference type="EMBL" id="UGOD01000001">
    <property type="protein sequence ID" value="STX52412.1"/>
    <property type="molecule type" value="Genomic_DNA"/>
</dbReference>
<keyword evidence="1" id="KW-1133">Transmembrane helix</keyword>
<evidence type="ECO:0000313" key="2">
    <source>
        <dbReference type="EMBL" id="STX52412.1"/>
    </source>
</evidence>
<evidence type="ECO:0000256" key="1">
    <source>
        <dbReference type="SAM" id="Phobius"/>
    </source>
</evidence>
<reference evidence="2 3" key="1">
    <citation type="submission" date="2018-06" db="EMBL/GenBank/DDBJ databases">
        <authorList>
            <consortium name="Pathogen Informatics"/>
            <person name="Doyle S."/>
        </authorList>
    </citation>
    <scope>NUCLEOTIDE SEQUENCE [LARGE SCALE GENOMIC DNA]</scope>
    <source>
        <strain evidence="2 3">NCTC13316</strain>
    </source>
</reference>
<feature type="transmembrane region" description="Helical" evidence="1">
    <location>
        <begin position="243"/>
        <end position="264"/>
    </location>
</feature>
<dbReference type="OrthoDB" id="2062742at2"/>
<feature type="transmembrane region" description="Helical" evidence="1">
    <location>
        <begin position="86"/>
        <end position="102"/>
    </location>
</feature>
<keyword evidence="1" id="KW-0472">Membrane</keyword>
<name>A0A378JW22_9GAMM</name>
<dbReference type="Proteomes" id="UP000254794">
    <property type="component" value="Unassembled WGS sequence"/>
</dbReference>
<sequence length="460" mass="53735">MIYNLYCRLALTIYILVAYAFYPDFHLAVDAVPHSLYQYLTQSFLAGHLDLLVQPSQELLNLPDPYDPVQNYKLRLHDASLYNDKYYLYFGPLPIIVFHIPFKLLTGFYPSDGLAAFFFLSLGFMVNFFLIIKIKEQYFPRISELQLGLMGALLGFANGAPFLMSRPVVYEIAIASTFCFMSFALFFLYKITQKYKTKDIILFSLCLSLCVAGRPHFVLICFCLLPALFIYLIKHTSKNRFTLITALFAPAAGVGFMLALYNYVRFGSIWNFGHIWQLSCNNIKALHKELSNLGKIPRNLLYSSYFYFLQPFLIVKIFPYIRLIWHNCRYHIDNDYYLEAIVGVFITTPFILLVLALPKLILIYFRNRKKTAPLLWFLLFTSFVPFITTLFLLILPFAIQRYQVDFIPYWVLLAIITFWLYEDYARHSIHFKIIKIIFIVTAVMSIYMGFSLGLGYWTTL</sequence>
<feature type="transmembrane region" description="Helical" evidence="1">
    <location>
        <begin position="374"/>
        <end position="395"/>
    </location>
</feature>
<feature type="transmembrane region" description="Helical" evidence="1">
    <location>
        <begin position="169"/>
        <end position="189"/>
    </location>
</feature>
<keyword evidence="3" id="KW-1185">Reference proteome</keyword>
<evidence type="ECO:0008006" key="4">
    <source>
        <dbReference type="Google" id="ProtNLM"/>
    </source>
</evidence>
<accession>A0A378JW22</accession>
<feature type="transmembrane region" description="Helical" evidence="1">
    <location>
        <begin position="201"/>
        <end position="231"/>
    </location>
</feature>
<feature type="transmembrane region" description="Helical" evidence="1">
    <location>
        <begin position="114"/>
        <end position="132"/>
    </location>
</feature>
<feature type="transmembrane region" description="Helical" evidence="1">
    <location>
        <begin position="305"/>
        <end position="325"/>
    </location>
</feature>
<evidence type="ECO:0000313" key="3">
    <source>
        <dbReference type="Proteomes" id="UP000254794"/>
    </source>
</evidence>
<organism evidence="2 3">
    <name type="scientific">Legionella busanensis</name>
    <dbReference type="NCBI Taxonomy" id="190655"/>
    <lineage>
        <taxon>Bacteria</taxon>
        <taxon>Pseudomonadati</taxon>
        <taxon>Pseudomonadota</taxon>
        <taxon>Gammaproteobacteria</taxon>
        <taxon>Legionellales</taxon>
        <taxon>Legionellaceae</taxon>
        <taxon>Legionella</taxon>
    </lineage>
</organism>
<gene>
    <name evidence="2" type="ORF">NCTC13316_02525</name>
</gene>
<keyword evidence="1" id="KW-0812">Transmembrane</keyword>
<protein>
    <recommendedName>
        <fullName evidence="4">Glycosyltransferase RgtA/B/C/D-like domain-containing protein</fullName>
    </recommendedName>
</protein>
<feature type="transmembrane region" description="Helical" evidence="1">
    <location>
        <begin position="436"/>
        <end position="457"/>
    </location>
</feature>
<dbReference type="RefSeq" id="WP_115331975.1">
    <property type="nucleotide sequence ID" value="NZ_CAAAHP010000006.1"/>
</dbReference>
<feature type="transmembrane region" description="Helical" evidence="1">
    <location>
        <begin position="407"/>
        <end position="424"/>
    </location>
</feature>
<feature type="transmembrane region" description="Helical" evidence="1">
    <location>
        <begin position="337"/>
        <end position="362"/>
    </location>
</feature>